<proteinExistence type="predicted"/>
<evidence type="ECO:0000313" key="2">
    <source>
        <dbReference type="EMBL" id="KAF2200561.1"/>
    </source>
</evidence>
<sequence>MFNLGTSSLLAGQHDCKKEREPPKRPTPVTFPSLTPPEPSLEHLPPEWSEGSSSGIPACFRALKKPSDVNRDVLALLNVSFRPQCDFETLFSSVSKDMESYLPPKSWLEITEMPANETGPSTASSSKLLSNGRKPPDERDFYMRARELFFKNEDAFGVLSRKIDAPSKTPIRLAHFRKFWECLDNMAYYWDASLDEYLPPKREGDSVCDESNLASAPNTNPDEPENIEADRQNLHTDEPRKKAKTGDEGSSKALPVHIREDNGATSSAPTTPVTSSKSLPARTAPPNVPSSMQAELPSDKELDLSNGSYRGYRIGNGAEMPEQYRLECVRAFLEPIAWAFGVTFAPHRRPPVVCLQDVRFPVRMSAAGWRGPTDRMKARQGWLEGPIIGVQCRSETNFNARKGSQEAQGILDVARELGGLLLLAQERAREGKTEKRAGEGKWWTTKPRWGGGPGGEVGEAAGPSDDPKAKTDDKPMRDQRGGLRRRPNPVETWKTLRPSNPLWDPRVTYEAIGKDLNQEWDEVFMISSLNHHISILKLRVHPLYMQYLAEGVLPHAQPDNSWSSPTFHRTRWYDLFNVDDRTEAMRGIWGIMAYLMRPREKGDVVMKEG</sequence>
<feature type="region of interest" description="Disordered" evidence="1">
    <location>
        <begin position="202"/>
        <end position="303"/>
    </location>
</feature>
<gene>
    <name evidence="2" type="ORF">GQ43DRAFT_441440</name>
</gene>
<dbReference type="OrthoDB" id="5407653at2759"/>
<organism evidence="2 3">
    <name type="scientific">Delitschia confertaspora ATCC 74209</name>
    <dbReference type="NCBI Taxonomy" id="1513339"/>
    <lineage>
        <taxon>Eukaryota</taxon>
        <taxon>Fungi</taxon>
        <taxon>Dikarya</taxon>
        <taxon>Ascomycota</taxon>
        <taxon>Pezizomycotina</taxon>
        <taxon>Dothideomycetes</taxon>
        <taxon>Pleosporomycetidae</taxon>
        <taxon>Pleosporales</taxon>
        <taxon>Delitschiaceae</taxon>
        <taxon>Delitschia</taxon>
    </lineage>
</organism>
<dbReference type="AlphaFoldDB" id="A0A9P4JLT8"/>
<feature type="region of interest" description="Disordered" evidence="1">
    <location>
        <begin position="115"/>
        <end position="137"/>
    </location>
</feature>
<dbReference type="Proteomes" id="UP000799536">
    <property type="component" value="Unassembled WGS sequence"/>
</dbReference>
<protein>
    <submittedName>
        <fullName evidence="2">Uncharacterized protein</fullName>
    </submittedName>
</protein>
<dbReference type="EMBL" id="ML994016">
    <property type="protein sequence ID" value="KAF2200561.1"/>
    <property type="molecule type" value="Genomic_DNA"/>
</dbReference>
<feature type="compositionally biased region" description="Basic and acidic residues" evidence="1">
    <location>
        <begin position="228"/>
        <end position="250"/>
    </location>
</feature>
<feature type="compositionally biased region" description="Basic and acidic residues" evidence="1">
    <location>
        <begin position="465"/>
        <end position="481"/>
    </location>
</feature>
<reference evidence="2" key="1">
    <citation type="journal article" date="2020" name="Stud. Mycol.">
        <title>101 Dothideomycetes genomes: a test case for predicting lifestyles and emergence of pathogens.</title>
        <authorList>
            <person name="Haridas S."/>
            <person name="Albert R."/>
            <person name="Binder M."/>
            <person name="Bloem J."/>
            <person name="Labutti K."/>
            <person name="Salamov A."/>
            <person name="Andreopoulos B."/>
            <person name="Baker S."/>
            <person name="Barry K."/>
            <person name="Bills G."/>
            <person name="Bluhm B."/>
            <person name="Cannon C."/>
            <person name="Castanera R."/>
            <person name="Culley D."/>
            <person name="Daum C."/>
            <person name="Ezra D."/>
            <person name="Gonzalez J."/>
            <person name="Henrissat B."/>
            <person name="Kuo A."/>
            <person name="Liang C."/>
            <person name="Lipzen A."/>
            <person name="Lutzoni F."/>
            <person name="Magnuson J."/>
            <person name="Mondo S."/>
            <person name="Nolan M."/>
            <person name="Ohm R."/>
            <person name="Pangilinan J."/>
            <person name="Park H.-J."/>
            <person name="Ramirez L."/>
            <person name="Alfaro M."/>
            <person name="Sun H."/>
            <person name="Tritt A."/>
            <person name="Yoshinaga Y."/>
            <person name="Zwiers L.-H."/>
            <person name="Turgeon B."/>
            <person name="Goodwin S."/>
            <person name="Spatafora J."/>
            <person name="Crous P."/>
            <person name="Grigoriev I."/>
        </authorList>
    </citation>
    <scope>NUCLEOTIDE SEQUENCE</scope>
    <source>
        <strain evidence="2">ATCC 74209</strain>
    </source>
</reference>
<evidence type="ECO:0000256" key="1">
    <source>
        <dbReference type="SAM" id="MobiDB-lite"/>
    </source>
</evidence>
<feature type="compositionally biased region" description="Basic and acidic residues" evidence="1">
    <location>
        <begin position="14"/>
        <end position="24"/>
    </location>
</feature>
<feature type="compositionally biased region" description="Low complexity" evidence="1">
    <location>
        <begin position="264"/>
        <end position="276"/>
    </location>
</feature>
<feature type="compositionally biased region" description="Polar residues" evidence="1">
    <location>
        <begin position="118"/>
        <end position="129"/>
    </location>
</feature>
<feature type="compositionally biased region" description="Polar residues" evidence="1">
    <location>
        <begin position="212"/>
        <end position="221"/>
    </location>
</feature>
<feature type="compositionally biased region" description="Polar residues" evidence="1">
    <location>
        <begin position="1"/>
        <end position="10"/>
    </location>
</feature>
<keyword evidence="3" id="KW-1185">Reference proteome</keyword>
<evidence type="ECO:0000313" key="3">
    <source>
        <dbReference type="Proteomes" id="UP000799536"/>
    </source>
</evidence>
<feature type="region of interest" description="Disordered" evidence="1">
    <location>
        <begin position="1"/>
        <end position="53"/>
    </location>
</feature>
<name>A0A9P4JLT8_9PLEO</name>
<comment type="caution">
    <text evidence="2">The sequence shown here is derived from an EMBL/GenBank/DDBJ whole genome shotgun (WGS) entry which is preliminary data.</text>
</comment>
<accession>A0A9P4JLT8</accession>
<feature type="region of interest" description="Disordered" evidence="1">
    <location>
        <begin position="428"/>
        <end position="497"/>
    </location>
</feature>
<feature type="compositionally biased region" description="Basic and acidic residues" evidence="1">
    <location>
        <begin position="428"/>
        <end position="439"/>
    </location>
</feature>